<dbReference type="EMBL" id="ACJE01000004">
    <property type="protein sequence ID" value="EHA26038.1"/>
    <property type="molecule type" value="Genomic_DNA"/>
</dbReference>
<dbReference type="VEuPathDB" id="FungiDB:ASPNIDRAFT2_36536"/>
<comment type="caution">
    <text evidence="2">The sequence shown here is derived from an EMBL/GenBank/DDBJ whole genome shotgun (WGS) entry which is preliminary data.</text>
</comment>
<accession>G3XTH1</accession>
<dbReference type="AlphaFoldDB" id="G3XTH1"/>
<evidence type="ECO:0000313" key="3">
    <source>
        <dbReference type="Proteomes" id="UP000009038"/>
    </source>
</evidence>
<gene>
    <name evidence="2" type="ORF">ASPNIDRAFT_36536</name>
</gene>
<protein>
    <submittedName>
        <fullName evidence="2">Uncharacterized protein</fullName>
    </submittedName>
</protein>
<evidence type="ECO:0000313" key="2">
    <source>
        <dbReference type="EMBL" id="EHA26038.1"/>
    </source>
</evidence>
<organism evidence="2 3">
    <name type="scientific">Aspergillus niger (strain ATCC 1015 / CBS 113.46 / FGSC A1144 / LSHB Ac4 / NCTC 3858a / NRRL 328 / USDA 3528.7)</name>
    <dbReference type="NCBI Taxonomy" id="380704"/>
    <lineage>
        <taxon>Eukaryota</taxon>
        <taxon>Fungi</taxon>
        <taxon>Dikarya</taxon>
        <taxon>Ascomycota</taxon>
        <taxon>Pezizomycotina</taxon>
        <taxon>Eurotiomycetes</taxon>
        <taxon>Eurotiomycetidae</taxon>
        <taxon>Eurotiales</taxon>
        <taxon>Aspergillaceae</taxon>
        <taxon>Aspergillus</taxon>
        <taxon>Aspergillus subgen. Circumdati</taxon>
    </lineage>
</organism>
<dbReference type="Proteomes" id="UP000009038">
    <property type="component" value="Unassembled WGS sequence"/>
</dbReference>
<name>G3XTH1_ASPNA</name>
<reference evidence="2 3" key="1">
    <citation type="journal article" date="2011" name="Genome Res.">
        <title>Comparative genomics of citric-acid-producing Aspergillus niger ATCC 1015 versus enzyme-producing CBS 513.88.</title>
        <authorList>
            <person name="Andersen M.R."/>
            <person name="Salazar M.P."/>
            <person name="Schaap P.J."/>
            <person name="van de Vondervoort P.J."/>
            <person name="Culley D."/>
            <person name="Thykaer J."/>
            <person name="Frisvad J.C."/>
            <person name="Nielsen K.F."/>
            <person name="Albang R."/>
            <person name="Albermann K."/>
            <person name="Berka R.M."/>
            <person name="Braus G.H."/>
            <person name="Braus-Stromeyer S.A."/>
            <person name="Corrochano L.M."/>
            <person name="Dai Z."/>
            <person name="van Dijck P.W."/>
            <person name="Hofmann G."/>
            <person name="Lasure L.L."/>
            <person name="Magnuson J.K."/>
            <person name="Menke H."/>
            <person name="Meijer M."/>
            <person name="Meijer S.L."/>
            <person name="Nielsen J.B."/>
            <person name="Nielsen M.L."/>
            <person name="van Ooyen A.J."/>
            <person name="Pel H.J."/>
            <person name="Poulsen L."/>
            <person name="Samson R.A."/>
            <person name="Stam H."/>
            <person name="Tsang A."/>
            <person name="van den Brink J.M."/>
            <person name="Atkins A."/>
            <person name="Aerts A."/>
            <person name="Shapiro H."/>
            <person name="Pangilinan J."/>
            <person name="Salamov A."/>
            <person name="Lou Y."/>
            <person name="Lindquist E."/>
            <person name="Lucas S."/>
            <person name="Grimwood J."/>
            <person name="Grigoriev I.V."/>
            <person name="Kubicek C.P."/>
            <person name="Martinez D."/>
            <person name="van Peij N.N."/>
            <person name="Roubos J.A."/>
            <person name="Nielsen J."/>
            <person name="Baker S.E."/>
        </authorList>
    </citation>
    <scope>NUCLEOTIDE SEQUENCE [LARGE SCALE GENOMIC DNA]</scope>
    <source>
        <strain evidence="3">ATCC 1015 / CBS 113.46 / FGSC A1144 / LSHB Ac4 / NCTC 3858a / NRRL 328 / USDA 3528.7</strain>
    </source>
</reference>
<dbReference type="HOGENOM" id="CLU_1554908_0_0_1"/>
<feature type="compositionally biased region" description="Basic and acidic residues" evidence="1">
    <location>
        <begin position="28"/>
        <end position="43"/>
    </location>
</feature>
<proteinExistence type="predicted"/>
<feature type="region of interest" description="Disordered" evidence="1">
    <location>
        <begin position="24"/>
        <end position="43"/>
    </location>
</feature>
<sequence length="172" mass="18853">MIPWLETGTGKPKTARPPVKTCALSRRRPGELARRRNDSSKREVERLLEDQLPAETWPCRIDKVLVDAGSGDQGHLAEFPRKTLACVESDQVSRECGTWLISIRIPVGAGACVDSDQELRPVSTRSGLMWMAGAWSISARPPAMSSHLTVVLESSSQGVLPMVKLRRAPSPN</sequence>
<evidence type="ECO:0000256" key="1">
    <source>
        <dbReference type="SAM" id="MobiDB-lite"/>
    </source>
</evidence>